<feature type="compositionally biased region" description="Polar residues" evidence="1">
    <location>
        <begin position="109"/>
        <end position="120"/>
    </location>
</feature>
<evidence type="ECO:0000313" key="2">
    <source>
        <dbReference type="EMBL" id="CAH9117905.1"/>
    </source>
</evidence>
<dbReference type="OrthoDB" id="1306316at2759"/>
<dbReference type="AlphaFoldDB" id="A0A9P1EMU8"/>
<accession>A0A9P1EMU8</accession>
<feature type="region of interest" description="Disordered" evidence="1">
    <location>
        <begin position="45"/>
        <end position="170"/>
    </location>
</feature>
<gene>
    <name evidence="2" type="ORF">CEURO_LOCUS21734</name>
</gene>
<evidence type="ECO:0000256" key="1">
    <source>
        <dbReference type="SAM" id="MobiDB-lite"/>
    </source>
</evidence>
<feature type="compositionally biased region" description="Polar residues" evidence="1">
    <location>
        <begin position="74"/>
        <end position="84"/>
    </location>
</feature>
<dbReference type="EMBL" id="CAMAPE010000074">
    <property type="protein sequence ID" value="CAH9117905.1"/>
    <property type="molecule type" value="Genomic_DNA"/>
</dbReference>
<comment type="caution">
    <text evidence="2">The sequence shown here is derived from an EMBL/GenBank/DDBJ whole genome shotgun (WGS) entry which is preliminary data.</text>
</comment>
<dbReference type="Proteomes" id="UP001152484">
    <property type="component" value="Unassembled WGS sequence"/>
</dbReference>
<name>A0A9P1EMU8_CUSEU</name>
<sequence length="170" mass="18998">MSAVCALFDKGGEPEAYVDDSYSKDTYQRIYSHHLEPMNGEMLWQRTQNNDIAPPIPKKLTGRPKKKRTREVNEQSSSGKGRTTVSRKGRVMTCSKCKQAGHNKAKYPNTATDTQSASTKPSKRKSKAQNKEGGDRPQKKKRKHKGFGIYIEPETGETVLDPGLSSEQVL</sequence>
<protein>
    <submittedName>
        <fullName evidence="2">Uncharacterized protein</fullName>
    </submittedName>
</protein>
<keyword evidence="3" id="KW-1185">Reference proteome</keyword>
<feature type="compositionally biased region" description="Basic residues" evidence="1">
    <location>
        <begin position="60"/>
        <end position="69"/>
    </location>
</feature>
<proteinExistence type="predicted"/>
<organism evidence="2 3">
    <name type="scientific">Cuscuta europaea</name>
    <name type="common">European dodder</name>
    <dbReference type="NCBI Taxonomy" id="41803"/>
    <lineage>
        <taxon>Eukaryota</taxon>
        <taxon>Viridiplantae</taxon>
        <taxon>Streptophyta</taxon>
        <taxon>Embryophyta</taxon>
        <taxon>Tracheophyta</taxon>
        <taxon>Spermatophyta</taxon>
        <taxon>Magnoliopsida</taxon>
        <taxon>eudicotyledons</taxon>
        <taxon>Gunneridae</taxon>
        <taxon>Pentapetalae</taxon>
        <taxon>asterids</taxon>
        <taxon>lamiids</taxon>
        <taxon>Solanales</taxon>
        <taxon>Convolvulaceae</taxon>
        <taxon>Cuscuteae</taxon>
        <taxon>Cuscuta</taxon>
        <taxon>Cuscuta subgen. Cuscuta</taxon>
    </lineage>
</organism>
<evidence type="ECO:0000313" key="3">
    <source>
        <dbReference type="Proteomes" id="UP001152484"/>
    </source>
</evidence>
<reference evidence="2" key="1">
    <citation type="submission" date="2022-07" db="EMBL/GenBank/DDBJ databases">
        <authorList>
            <person name="Macas J."/>
            <person name="Novak P."/>
            <person name="Neumann P."/>
        </authorList>
    </citation>
    <scope>NUCLEOTIDE SEQUENCE</scope>
</reference>